<accession>A0A7W6CJR8</accession>
<reference evidence="1 2" key="1">
    <citation type="submission" date="2020-08" db="EMBL/GenBank/DDBJ databases">
        <title>Genomic Encyclopedia of Type Strains, Phase IV (KMG-IV): sequencing the most valuable type-strain genomes for metagenomic binning, comparative biology and taxonomic classification.</title>
        <authorList>
            <person name="Goeker M."/>
        </authorList>
    </citation>
    <scope>NUCLEOTIDE SEQUENCE [LARGE SCALE GENOMIC DNA]</scope>
    <source>
        <strain evidence="1 2">DSM 27057</strain>
    </source>
</reference>
<evidence type="ECO:0000313" key="2">
    <source>
        <dbReference type="Proteomes" id="UP000548867"/>
    </source>
</evidence>
<name>A0A7W6CJR8_9SPHN</name>
<organism evidence="1 2">
    <name type="scientific">Novosphingobium sediminicola</name>
    <dbReference type="NCBI Taxonomy" id="563162"/>
    <lineage>
        <taxon>Bacteria</taxon>
        <taxon>Pseudomonadati</taxon>
        <taxon>Pseudomonadota</taxon>
        <taxon>Alphaproteobacteria</taxon>
        <taxon>Sphingomonadales</taxon>
        <taxon>Sphingomonadaceae</taxon>
        <taxon>Novosphingobium</taxon>
    </lineage>
</organism>
<gene>
    <name evidence="1" type="ORF">GGR38_004739</name>
</gene>
<comment type="caution">
    <text evidence="1">The sequence shown here is derived from an EMBL/GenBank/DDBJ whole genome shotgun (WGS) entry which is preliminary data.</text>
</comment>
<dbReference type="Proteomes" id="UP000548867">
    <property type="component" value="Unassembled WGS sequence"/>
</dbReference>
<dbReference type="EMBL" id="JACIDX010000034">
    <property type="protein sequence ID" value="MBB3957764.1"/>
    <property type="molecule type" value="Genomic_DNA"/>
</dbReference>
<dbReference type="AlphaFoldDB" id="A0A7W6CJR8"/>
<evidence type="ECO:0000313" key="1">
    <source>
        <dbReference type="EMBL" id="MBB3957764.1"/>
    </source>
</evidence>
<proteinExistence type="predicted"/>
<sequence length="31" mass="3371">MRGARVLAHMLSPCAAWGALMGIFTRVRANL</sequence>
<keyword evidence="2" id="KW-1185">Reference proteome</keyword>
<protein>
    <submittedName>
        <fullName evidence="1">Uncharacterized protein</fullName>
    </submittedName>
</protein>